<evidence type="ECO:0000256" key="7">
    <source>
        <dbReference type="ARBA" id="ARBA00022630"/>
    </source>
</evidence>
<dbReference type="CDD" id="cd00130">
    <property type="entry name" value="PAS"/>
    <property type="match status" value="1"/>
</dbReference>
<dbReference type="PROSITE" id="PS50113">
    <property type="entry name" value="PAC"/>
    <property type="match status" value="1"/>
</dbReference>
<dbReference type="EC" id="2.7.13.3" evidence="2"/>
<dbReference type="RefSeq" id="WP_092041762.1">
    <property type="nucleotide sequence ID" value="NZ_FOTK01000013.1"/>
</dbReference>
<evidence type="ECO:0000256" key="15">
    <source>
        <dbReference type="ARBA" id="ARBA00023026"/>
    </source>
</evidence>
<reference evidence="20" key="1">
    <citation type="submission" date="2016-10" db="EMBL/GenBank/DDBJ databases">
        <authorList>
            <person name="Varghese N."/>
            <person name="Submissions S."/>
        </authorList>
    </citation>
    <scope>NUCLEOTIDE SEQUENCE [LARGE SCALE GENOMIC DNA]</scope>
    <source>
        <strain evidence="20">BL36</strain>
    </source>
</reference>
<dbReference type="GO" id="GO:0005524">
    <property type="term" value="F:ATP binding"/>
    <property type="evidence" value="ECO:0007669"/>
    <property type="project" value="UniProtKB-KW"/>
</dbReference>
<dbReference type="Proteomes" id="UP000199048">
    <property type="component" value="Unassembled WGS sequence"/>
</dbReference>
<dbReference type="STRING" id="582667.SAMN05192568_1013127"/>
<evidence type="ECO:0000256" key="13">
    <source>
        <dbReference type="ARBA" id="ARBA00022840"/>
    </source>
</evidence>
<dbReference type="AlphaFoldDB" id="A0A1I4LII4"/>
<evidence type="ECO:0000256" key="9">
    <source>
        <dbReference type="ARBA" id="ARBA00022679"/>
    </source>
</evidence>
<keyword evidence="16" id="KW-0675">Receptor</keyword>
<protein>
    <recommendedName>
        <fullName evidence="3">Blue-light-activated histidine kinase</fullName>
        <ecNumber evidence="2">2.7.13.3</ecNumber>
    </recommendedName>
</protein>
<keyword evidence="15" id="KW-0843">Virulence</keyword>
<dbReference type="SMART" id="SM00086">
    <property type="entry name" value="PAC"/>
    <property type="match status" value="1"/>
</dbReference>
<dbReference type="Pfam" id="PF07536">
    <property type="entry name" value="HWE_HK"/>
    <property type="match status" value="1"/>
</dbReference>
<dbReference type="InterPro" id="IPR000700">
    <property type="entry name" value="PAS-assoc_C"/>
</dbReference>
<sequence>MSDPIETARLQVLHSYGILDTPREPAFDDIVTLATQICAVPVGLVSLVAADRQWFKARRGFPACETPLSQSVCVHALDSADGLMVIPDLTADPRTRGNTLVTGAPFIRFYAGAVLRTEDGIPFGTLCVIDTEPRPDGLRPDQAFALRALAQQVMAQLDLRRAVREREAALAAERLARDALAISEERYRLSSRATTDLIWDWSPQTGRIHWDEGLSALYGYRPAEIEPSTDWWYAHIHPEDGDRVRRSVLAAIADASLRWSERYRFRRADGTYATVLNRAIIVRTADGTATRITGVMLDATQQAEADAHREMLSQELSHRLKNTLAMVQAIASQTLRDAPDVASARDALLQRLLALGKAHDILLANNAERAGMEAVIRGALALHDNARAGRLRIEGPTIDIGPKAALALALMIHELATNAAKFGALSAAAGHVGVTWQIEALADGPQLRLSWAESGGPPVVPPSRKGFGTRLIERAFAGTVAGDVALEYRETGLRCVLTAPLAGFQGKDGILN</sequence>
<evidence type="ECO:0000256" key="16">
    <source>
        <dbReference type="ARBA" id="ARBA00023170"/>
    </source>
</evidence>
<keyword evidence="14" id="KW-0157">Chromophore</keyword>
<organism evidence="19 20">
    <name type="scientific">Methylobacterium pseudosasicola</name>
    <dbReference type="NCBI Taxonomy" id="582667"/>
    <lineage>
        <taxon>Bacteria</taxon>
        <taxon>Pseudomonadati</taxon>
        <taxon>Pseudomonadota</taxon>
        <taxon>Alphaproteobacteria</taxon>
        <taxon>Hyphomicrobiales</taxon>
        <taxon>Methylobacteriaceae</taxon>
        <taxon>Methylobacterium</taxon>
    </lineage>
</organism>
<evidence type="ECO:0000256" key="6">
    <source>
        <dbReference type="ARBA" id="ARBA00022606"/>
    </source>
</evidence>
<evidence type="ECO:0000256" key="14">
    <source>
        <dbReference type="ARBA" id="ARBA00022991"/>
    </source>
</evidence>
<evidence type="ECO:0000256" key="4">
    <source>
        <dbReference type="ARBA" id="ARBA00022543"/>
    </source>
</evidence>
<dbReference type="PANTHER" id="PTHR41523:SF7">
    <property type="entry name" value="HISTIDINE KINASE"/>
    <property type="match status" value="1"/>
</dbReference>
<feature type="domain" description="PAS" evidence="17">
    <location>
        <begin position="183"/>
        <end position="255"/>
    </location>
</feature>
<keyword evidence="20" id="KW-1185">Reference proteome</keyword>
<dbReference type="SMART" id="SM00091">
    <property type="entry name" value="PAS"/>
    <property type="match status" value="1"/>
</dbReference>
<evidence type="ECO:0000259" key="17">
    <source>
        <dbReference type="PROSITE" id="PS50112"/>
    </source>
</evidence>
<keyword evidence="8" id="KW-0288">FMN</keyword>
<dbReference type="InterPro" id="IPR035965">
    <property type="entry name" value="PAS-like_dom_sf"/>
</dbReference>
<evidence type="ECO:0000256" key="11">
    <source>
        <dbReference type="ARBA" id="ARBA00022741"/>
    </source>
</evidence>
<keyword evidence="9" id="KW-0808">Transferase</keyword>
<proteinExistence type="predicted"/>
<name>A0A1I4LII4_9HYPH</name>
<comment type="catalytic activity">
    <reaction evidence="1">
        <text>ATP + protein L-histidine = ADP + protein N-phospho-L-histidine.</text>
        <dbReference type="EC" id="2.7.13.3"/>
    </reaction>
</comment>
<evidence type="ECO:0000313" key="20">
    <source>
        <dbReference type="Proteomes" id="UP000199048"/>
    </source>
</evidence>
<dbReference type="Gene3D" id="3.30.450.20">
    <property type="entry name" value="PAS domain"/>
    <property type="match status" value="1"/>
</dbReference>
<dbReference type="Gene3D" id="3.30.450.40">
    <property type="match status" value="1"/>
</dbReference>
<dbReference type="SUPFAM" id="SSF55781">
    <property type="entry name" value="GAF domain-like"/>
    <property type="match status" value="1"/>
</dbReference>
<dbReference type="Pfam" id="PF08447">
    <property type="entry name" value="PAS_3"/>
    <property type="match status" value="1"/>
</dbReference>
<dbReference type="SMART" id="SM00911">
    <property type="entry name" value="HWE_HK"/>
    <property type="match status" value="1"/>
</dbReference>
<evidence type="ECO:0000256" key="8">
    <source>
        <dbReference type="ARBA" id="ARBA00022643"/>
    </source>
</evidence>
<dbReference type="SUPFAM" id="SSF55785">
    <property type="entry name" value="PYP-like sensor domain (PAS domain)"/>
    <property type="match status" value="1"/>
</dbReference>
<keyword evidence="10" id="KW-0677">Repeat</keyword>
<keyword evidence="11" id="KW-0547">Nucleotide-binding</keyword>
<evidence type="ECO:0000256" key="3">
    <source>
        <dbReference type="ARBA" id="ARBA00021740"/>
    </source>
</evidence>
<evidence type="ECO:0000256" key="2">
    <source>
        <dbReference type="ARBA" id="ARBA00012438"/>
    </source>
</evidence>
<evidence type="ECO:0000313" key="19">
    <source>
        <dbReference type="EMBL" id="SFL90397.1"/>
    </source>
</evidence>
<keyword evidence="4" id="KW-0600">Photoreceptor protein</keyword>
<dbReference type="PROSITE" id="PS50112">
    <property type="entry name" value="PAS"/>
    <property type="match status" value="1"/>
</dbReference>
<dbReference type="Gene3D" id="3.30.565.10">
    <property type="entry name" value="Histidine kinase-like ATPase, C-terminal domain"/>
    <property type="match status" value="1"/>
</dbReference>
<evidence type="ECO:0000256" key="1">
    <source>
        <dbReference type="ARBA" id="ARBA00000085"/>
    </source>
</evidence>
<dbReference type="SMART" id="SM00065">
    <property type="entry name" value="GAF"/>
    <property type="match status" value="1"/>
</dbReference>
<dbReference type="InterPro" id="IPR000014">
    <property type="entry name" value="PAS"/>
</dbReference>
<accession>A0A1I4LII4</accession>
<dbReference type="GO" id="GO:0009881">
    <property type="term" value="F:photoreceptor activity"/>
    <property type="evidence" value="ECO:0007669"/>
    <property type="project" value="UniProtKB-KW"/>
</dbReference>
<dbReference type="EMBL" id="FOTK01000013">
    <property type="protein sequence ID" value="SFL90397.1"/>
    <property type="molecule type" value="Genomic_DNA"/>
</dbReference>
<keyword evidence="6" id="KW-0716">Sensory transduction</keyword>
<gene>
    <name evidence="19" type="ORF">SAMN05192568_1013127</name>
</gene>
<evidence type="ECO:0000256" key="5">
    <source>
        <dbReference type="ARBA" id="ARBA00022553"/>
    </source>
</evidence>
<keyword evidence="12" id="KW-0418">Kinase</keyword>
<dbReference type="PANTHER" id="PTHR41523">
    <property type="entry name" value="TWO-COMPONENT SYSTEM SENSOR PROTEIN"/>
    <property type="match status" value="1"/>
</dbReference>
<evidence type="ECO:0000256" key="10">
    <source>
        <dbReference type="ARBA" id="ARBA00022737"/>
    </source>
</evidence>
<dbReference type="InterPro" id="IPR001610">
    <property type="entry name" value="PAC"/>
</dbReference>
<dbReference type="NCBIfam" id="TIGR00229">
    <property type="entry name" value="sensory_box"/>
    <property type="match status" value="1"/>
</dbReference>
<evidence type="ECO:0000259" key="18">
    <source>
        <dbReference type="PROSITE" id="PS50113"/>
    </source>
</evidence>
<dbReference type="InterPro" id="IPR036890">
    <property type="entry name" value="HATPase_C_sf"/>
</dbReference>
<dbReference type="GO" id="GO:0004673">
    <property type="term" value="F:protein histidine kinase activity"/>
    <property type="evidence" value="ECO:0007669"/>
    <property type="project" value="UniProtKB-EC"/>
</dbReference>
<dbReference type="InterPro" id="IPR003018">
    <property type="entry name" value="GAF"/>
</dbReference>
<keyword evidence="5" id="KW-0597">Phosphoprotein</keyword>
<feature type="domain" description="PAC" evidence="18">
    <location>
        <begin position="259"/>
        <end position="311"/>
    </location>
</feature>
<keyword evidence="7" id="KW-0285">Flavoprotein</keyword>
<dbReference type="InterPro" id="IPR029016">
    <property type="entry name" value="GAF-like_dom_sf"/>
</dbReference>
<dbReference type="InterPro" id="IPR011102">
    <property type="entry name" value="Sig_transdc_His_kinase_HWE"/>
</dbReference>
<dbReference type="InterPro" id="IPR013655">
    <property type="entry name" value="PAS_fold_3"/>
</dbReference>
<keyword evidence="13" id="KW-0067">ATP-binding</keyword>
<evidence type="ECO:0000256" key="12">
    <source>
        <dbReference type="ARBA" id="ARBA00022777"/>
    </source>
</evidence>
<dbReference type="OrthoDB" id="341208at2"/>